<dbReference type="GeneID" id="106001470"/>
<dbReference type="InterPro" id="IPR003930">
    <property type="entry name" value="K_chnl_Ca-activ_BK_bsu"/>
</dbReference>
<keyword evidence="3 9" id="KW-0812">Transmembrane</keyword>
<evidence type="ECO:0000256" key="2">
    <source>
        <dbReference type="ARBA" id="ARBA00022448"/>
    </source>
</evidence>
<keyword evidence="7 9" id="KW-0325">Glycoprotein</keyword>
<dbReference type="GO" id="GO:0015459">
    <property type="term" value="F:potassium channel regulator activity"/>
    <property type="evidence" value="ECO:0007669"/>
    <property type="project" value="UniProtKB-UniRule"/>
</dbReference>
<dbReference type="CTD" id="27094"/>
<comment type="function">
    <text evidence="9">Regulatory subunit of the calcium activated potassium KCNMA1 (maxiK) channel. Modulates the calcium sensitivity and gating kinetics of KCNMA1, thereby contributing to KCNMA1 channel diversity.</text>
</comment>
<sequence length="247" mass="28172">MQPFSIPIQITLQGSWRCQGRTAFSTSGRKSYRDYSDVQEDKYKKLPSNAGEDRAMLLGFAMMGFSVLMFFLLGTTTLKPFMLSLPREEVNCTSIYTHIMDDWLDCAFTCGVDCHGQGKYPCLQVFVNLTHSGQKAFLHYNEEAVKINSKCFYTPKCHQDGIDLLNSALDIKEFFDNKNGTPFSCFYSPDNQSKDVILTKKYDQMVIFHCLFWPSLTLGGGVLIVGMVRLTQHLSLLYKKHSTENQR</sequence>
<comment type="similarity">
    <text evidence="9">Belongs to the KCNMB (TC 8.A.14.1) family.</text>
</comment>
<evidence type="ECO:0000256" key="1">
    <source>
        <dbReference type="ARBA" id="ARBA00004141"/>
    </source>
</evidence>
<feature type="transmembrane region" description="Helical" evidence="9">
    <location>
        <begin position="206"/>
        <end position="228"/>
    </location>
</feature>
<keyword evidence="5 9" id="KW-0406">Ion transport</keyword>
<dbReference type="InParanoid" id="A0A1S3GT76"/>
<dbReference type="KEGG" id="dord:106001470"/>
<evidence type="ECO:0000256" key="5">
    <source>
        <dbReference type="ARBA" id="ARBA00023065"/>
    </source>
</evidence>
<evidence type="ECO:0000313" key="11">
    <source>
        <dbReference type="RefSeq" id="XP_012892016.1"/>
    </source>
</evidence>
<dbReference type="GO" id="GO:0005513">
    <property type="term" value="P:detection of calcium ion"/>
    <property type="evidence" value="ECO:0007669"/>
    <property type="project" value="UniProtKB-UniRule"/>
</dbReference>
<gene>
    <name evidence="11" type="primary">Kcnmb3</name>
</gene>
<dbReference type="Pfam" id="PF03185">
    <property type="entry name" value="CaKB"/>
    <property type="match status" value="1"/>
</dbReference>
<evidence type="ECO:0000256" key="3">
    <source>
        <dbReference type="ARBA" id="ARBA00022692"/>
    </source>
</evidence>
<organism evidence="10 11">
    <name type="scientific">Dipodomys ordii</name>
    <name type="common">Ord's kangaroo rat</name>
    <dbReference type="NCBI Taxonomy" id="10020"/>
    <lineage>
        <taxon>Eukaryota</taxon>
        <taxon>Metazoa</taxon>
        <taxon>Chordata</taxon>
        <taxon>Craniata</taxon>
        <taxon>Vertebrata</taxon>
        <taxon>Euteleostomi</taxon>
        <taxon>Mammalia</taxon>
        <taxon>Eutheria</taxon>
        <taxon>Euarchontoglires</taxon>
        <taxon>Glires</taxon>
        <taxon>Rodentia</taxon>
        <taxon>Castorimorpha</taxon>
        <taxon>Heteromyidae</taxon>
        <taxon>Dipodomyinae</taxon>
        <taxon>Dipodomys</taxon>
    </lineage>
</organism>
<dbReference type="PANTHER" id="PTHR10258">
    <property type="entry name" value="CALCIUM-ACTIVATED POTASSIUM CHANNEL SUBUNIT BETA"/>
    <property type="match status" value="1"/>
</dbReference>
<evidence type="ECO:0000256" key="9">
    <source>
        <dbReference type="RuleBase" id="RU368097"/>
    </source>
</evidence>
<keyword evidence="2 9" id="KW-0813">Transport</keyword>
<keyword evidence="6 9" id="KW-0472">Membrane</keyword>
<evidence type="ECO:0000256" key="6">
    <source>
        <dbReference type="ARBA" id="ARBA00023136"/>
    </source>
</evidence>
<dbReference type="PANTHER" id="PTHR10258:SF4">
    <property type="entry name" value="CALCIUM-ACTIVATED POTASSIUM CHANNEL SUBUNIT BETA-3"/>
    <property type="match status" value="1"/>
</dbReference>
<accession>A0A1S3GT76</accession>
<keyword evidence="4 9" id="KW-1133">Transmembrane helix</keyword>
<dbReference type="GO" id="GO:0008076">
    <property type="term" value="C:voltage-gated potassium channel complex"/>
    <property type="evidence" value="ECO:0007669"/>
    <property type="project" value="UniProtKB-UniRule"/>
</dbReference>
<evidence type="ECO:0000313" key="10">
    <source>
        <dbReference type="Proteomes" id="UP000081671"/>
    </source>
</evidence>
<feature type="transmembrane region" description="Helical" evidence="9">
    <location>
        <begin position="55"/>
        <end position="78"/>
    </location>
</feature>
<reference evidence="11" key="1">
    <citation type="submission" date="2025-08" db="UniProtKB">
        <authorList>
            <consortium name="RefSeq"/>
        </authorList>
    </citation>
    <scope>IDENTIFICATION</scope>
    <source>
        <tissue evidence="11">Kidney</tissue>
    </source>
</reference>
<proteinExistence type="inferred from homology"/>
<dbReference type="RefSeq" id="XP_012892016.1">
    <property type="nucleotide sequence ID" value="XM_013036562.1"/>
</dbReference>
<comment type="subunit">
    <text evidence="9">Interacts with KCNMA1 tetramer. There are probably 4 molecules of KCMNB per KCNMA1 tetramer.</text>
</comment>
<dbReference type="FunCoup" id="A0A1S3GT76">
    <property type="interactions" value="305"/>
</dbReference>
<protein>
    <recommendedName>
        <fullName evidence="9">Calcium-activated potassium channel subunit beta</fullName>
        <shortName evidence="9">BKbeta</shortName>
    </recommendedName>
    <alternativeName>
        <fullName evidence="9">BK channel subunit beta</fullName>
    </alternativeName>
    <alternativeName>
        <fullName evidence="9">Calcium-activated potassium channel, subfamily M subunit beta</fullName>
    </alternativeName>
    <alternativeName>
        <fullName evidence="9">Charybdotoxin receptor subunit beta</fullName>
    </alternativeName>
    <alternativeName>
        <fullName evidence="9">K(VCA)beta</fullName>
    </alternativeName>
    <alternativeName>
        <fullName evidence="9">Maxi K channel subunit beta</fullName>
    </alternativeName>
    <alternativeName>
        <fullName evidence="9">Slo-beta</fullName>
    </alternativeName>
</protein>
<dbReference type="AlphaFoldDB" id="A0A1S3GT76"/>
<dbReference type="Proteomes" id="UP000081671">
    <property type="component" value="Unplaced"/>
</dbReference>
<dbReference type="OrthoDB" id="5973433at2759"/>
<comment type="subcellular location">
    <subcellularLocation>
        <location evidence="1 9">Membrane</location>
        <topology evidence="1 9">Multi-pass membrane protein</topology>
    </subcellularLocation>
</comment>
<name>A0A1S3GT76_DIPOR</name>
<evidence type="ECO:0000256" key="4">
    <source>
        <dbReference type="ARBA" id="ARBA00022989"/>
    </source>
</evidence>
<comment type="PTM">
    <text evidence="9">N-glycosylated.</text>
</comment>
<evidence type="ECO:0000256" key="7">
    <source>
        <dbReference type="ARBA" id="ARBA00023180"/>
    </source>
</evidence>
<keyword evidence="8 9" id="KW-0407">Ion channel</keyword>
<evidence type="ECO:0000256" key="8">
    <source>
        <dbReference type="ARBA" id="ARBA00023303"/>
    </source>
</evidence>
<keyword evidence="10" id="KW-1185">Reference proteome</keyword>
<dbReference type="GO" id="GO:0015269">
    <property type="term" value="F:calcium-activated potassium channel activity"/>
    <property type="evidence" value="ECO:0007669"/>
    <property type="project" value="UniProtKB-UniRule"/>
</dbReference>